<protein>
    <recommendedName>
        <fullName evidence="1">Aldehyde oxidase/xanthine dehydrogenase first molybdopterin binding domain-containing protein</fullName>
    </recommendedName>
</protein>
<evidence type="ECO:0000313" key="2">
    <source>
        <dbReference type="EMBL" id="GAI46492.1"/>
    </source>
</evidence>
<feature type="domain" description="Aldehyde oxidase/xanthine dehydrogenase first molybdopterin binding" evidence="1">
    <location>
        <begin position="75"/>
        <end position="221"/>
    </location>
</feature>
<dbReference type="PANTHER" id="PTHR47495:SF1">
    <property type="entry name" value="BLL3820 PROTEIN"/>
    <property type="match status" value="1"/>
</dbReference>
<dbReference type="GO" id="GO:0016491">
    <property type="term" value="F:oxidoreductase activity"/>
    <property type="evidence" value="ECO:0007669"/>
    <property type="project" value="InterPro"/>
</dbReference>
<dbReference type="InterPro" id="IPR052516">
    <property type="entry name" value="N-heterocyclic_Hydroxylase"/>
</dbReference>
<reference evidence="2" key="1">
    <citation type="journal article" date="2014" name="Front. Microbiol.">
        <title>High frequency of phylogenetically diverse reductive dehalogenase-homologous genes in deep subseafloor sedimentary metagenomes.</title>
        <authorList>
            <person name="Kawai M."/>
            <person name="Futagami T."/>
            <person name="Toyoda A."/>
            <person name="Takaki Y."/>
            <person name="Nishi S."/>
            <person name="Hori S."/>
            <person name="Arai W."/>
            <person name="Tsubouchi T."/>
            <person name="Morono Y."/>
            <person name="Uchiyama I."/>
            <person name="Ito T."/>
            <person name="Fujiyama A."/>
            <person name="Inagaki F."/>
            <person name="Takami H."/>
        </authorList>
    </citation>
    <scope>NUCLEOTIDE SEQUENCE</scope>
    <source>
        <strain evidence="2">Expedition CK06-06</strain>
    </source>
</reference>
<dbReference type="InterPro" id="IPR008274">
    <property type="entry name" value="AldOxase/xan_DH_MoCoBD1"/>
</dbReference>
<gene>
    <name evidence="2" type="ORF">S06H3_39945</name>
</gene>
<dbReference type="InterPro" id="IPR037165">
    <property type="entry name" value="AldOxase/xan_DH_Mopterin-bd_sf"/>
</dbReference>
<evidence type="ECO:0000259" key="1">
    <source>
        <dbReference type="Pfam" id="PF02738"/>
    </source>
</evidence>
<organism evidence="2">
    <name type="scientific">marine sediment metagenome</name>
    <dbReference type="NCBI Taxonomy" id="412755"/>
    <lineage>
        <taxon>unclassified sequences</taxon>
        <taxon>metagenomes</taxon>
        <taxon>ecological metagenomes</taxon>
    </lineage>
</organism>
<dbReference type="SUPFAM" id="SSF56003">
    <property type="entry name" value="Molybdenum cofactor-binding domain"/>
    <property type="match status" value="1"/>
</dbReference>
<dbReference type="PANTHER" id="PTHR47495">
    <property type="entry name" value="ALDEHYDE DEHYDROGENASE"/>
    <property type="match status" value="1"/>
</dbReference>
<dbReference type="AlphaFoldDB" id="X1NR40"/>
<dbReference type="EMBL" id="BARV01024476">
    <property type="protein sequence ID" value="GAI46492.1"/>
    <property type="molecule type" value="Genomic_DNA"/>
</dbReference>
<accession>X1NR40</accession>
<feature type="non-terminal residue" evidence="2">
    <location>
        <position position="1"/>
    </location>
</feature>
<feature type="non-terminal residue" evidence="2">
    <location>
        <position position="267"/>
    </location>
</feature>
<name>X1NR40_9ZZZZ</name>
<dbReference type="Gene3D" id="3.30.365.10">
    <property type="entry name" value="Aldehyde oxidase/xanthine dehydrogenase, molybdopterin binding domain"/>
    <property type="match status" value="2"/>
</dbReference>
<sequence length="267" mass="29090">GAKLKSVDSSAAEKIEGVRLVRDGDLIAVLCKNPDEAENALTKIKAEFALPEVEVDDKNIFDHLVNNAPRKEVVDRTGNITSGEKLADAVIEQTYLDGYVAHAAIETHTALAKVEGDKATVWASTQTPFPLKDRIAEELDLHPENVRIITPFVGGGFGGKTRNAQAIEAVRLAKLTRKPVQVAWSRAEEFFYDTFRPAAVVKIKSGVTNSGKIAFWDYGVYFAGQRGSKLFYDVPHHLTATFGGWGRGSESPHPFGTGAWRAPANNT</sequence>
<comment type="caution">
    <text evidence="2">The sequence shown here is derived from an EMBL/GenBank/DDBJ whole genome shotgun (WGS) entry which is preliminary data.</text>
</comment>
<proteinExistence type="predicted"/>
<dbReference type="Gene3D" id="3.90.1170.50">
    <property type="entry name" value="Aldehyde oxidase/xanthine dehydrogenase, a/b hammerhead"/>
    <property type="match status" value="1"/>
</dbReference>
<dbReference type="Pfam" id="PF02738">
    <property type="entry name" value="MoCoBD_1"/>
    <property type="match status" value="1"/>
</dbReference>